<evidence type="ECO:0000256" key="2">
    <source>
        <dbReference type="SAM" id="SignalP"/>
    </source>
</evidence>
<dbReference type="AlphaFoldDB" id="A0AA94H7G3"/>
<evidence type="ECO:0000313" key="3">
    <source>
        <dbReference type="EMBL" id="ANI80742.1"/>
    </source>
</evidence>
<dbReference type="EMBL" id="CP014007">
    <property type="protein sequence ID" value="ANI80742.1"/>
    <property type="molecule type" value="Genomic_DNA"/>
</dbReference>
<feature type="chain" id="PRO_5041652690" evidence="2">
    <location>
        <begin position="19"/>
        <end position="99"/>
    </location>
</feature>
<organism evidence="4 6">
    <name type="scientific">Kosakonia oryzae</name>
    <dbReference type="NCBI Taxonomy" id="497725"/>
    <lineage>
        <taxon>Bacteria</taxon>
        <taxon>Pseudomonadati</taxon>
        <taxon>Pseudomonadota</taxon>
        <taxon>Gammaproteobacteria</taxon>
        <taxon>Enterobacterales</taxon>
        <taxon>Enterobacteriaceae</taxon>
        <taxon>Kosakonia</taxon>
    </lineage>
</organism>
<dbReference type="RefSeq" id="WP_064562838.1">
    <property type="nucleotide sequence ID" value="NZ_CP014007.2"/>
</dbReference>
<reference evidence="3 5" key="2">
    <citation type="submission" date="2021-03" db="EMBL/GenBank/DDBJ databases">
        <authorList>
            <person name="Li Y."/>
            <person name="Li S."/>
            <person name="Chen M."/>
            <person name="Peng G."/>
            <person name="Tan Z."/>
            <person name="An Q."/>
        </authorList>
    </citation>
    <scope>NUCLEOTIDE SEQUENCE [LARGE SCALE GENOMIC DNA]</scope>
    <source>
        <strain evidence="3 5">Ola 51</strain>
    </source>
</reference>
<evidence type="ECO:0000256" key="1">
    <source>
        <dbReference type="ARBA" id="ARBA00022729"/>
    </source>
</evidence>
<name>A0AA94H7G3_9ENTR</name>
<keyword evidence="5" id="KW-1185">Reference proteome</keyword>
<dbReference type="PROSITE" id="PS51257">
    <property type="entry name" value="PROKAR_LIPOPROTEIN"/>
    <property type="match status" value="1"/>
</dbReference>
<proteinExistence type="predicted"/>
<reference evidence="4 6" key="1">
    <citation type="submission" date="2016-10" db="EMBL/GenBank/DDBJ databases">
        <authorList>
            <person name="Varghese N."/>
            <person name="Submissions S."/>
        </authorList>
    </citation>
    <scope>NUCLEOTIDE SEQUENCE [LARGE SCALE GENOMIC DNA]</scope>
    <source>
        <strain evidence="4 6">CGMCC 1.7012</strain>
    </source>
</reference>
<dbReference type="Proteomes" id="UP000182314">
    <property type="component" value="Unassembled WGS sequence"/>
</dbReference>
<dbReference type="Pfam" id="PF13983">
    <property type="entry name" value="YsaB"/>
    <property type="match status" value="1"/>
</dbReference>
<dbReference type="EMBL" id="FOKO01000006">
    <property type="protein sequence ID" value="SFD18864.1"/>
    <property type="molecule type" value="Genomic_DNA"/>
</dbReference>
<feature type="signal peptide" evidence="2">
    <location>
        <begin position="1"/>
        <end position="18"/>
    </location>
</feature>
<evidence type="ECO:0000313" key="4">
    <source>
        <dbReference type="EMBL" id="SFD18864.1"/>
    </source>
</evidence>
<protein>
    <submittedName>
        <fullName evidence="4">YsaB-like lipoprotein</fullName>
    </submittedName>
</protein>
<sequence>MMKSLIPMLLLLVAGCSAAPGTPVQRAQNARPDPVRSLDMEQLCRQNAAHRYNTAAQKIAVTGFEQFRGSYEMHGMTPRSEAFVCAFDVEGQFLHLSMR</sequence>
<keyword evidence="4" id="KW-0449">Lipoprotein</keyword>
<evidence type="ECO:0000313" key="5">
    <source>
        <dbReference type="Proteomes" id="UP000078227"/>
    </source>
</evidence>
<accession>A0AA94H7G3</accession>
<keyword evidence="1 2" id="KW-0732">Signal</keyword>
<gene>
    <name evidence="3" type="ORF">AWR26_00760</name>
    <name evidence="4" type="ORF">SAMN05216286_4620</name>
</gene>
<dbReference type="KEGG" id="kor:AWR26_00760"/>
<dbReference type="InterPro" id="IPR025728">
    <property type="entry name" value="YsaB-like"/>
</dbReference>
<evidence type="ECO:0000313" key="6">
    <source>
        <dbReference type="Proteomes" id="UP000182314"/>
    </source>
</evidence>
<dbReference type="Proteomes" id="UP000078227">
    <property type="component" value="Chromosome"/>
</dbReference>